<dbReference type="KEGG" id="marz:MARA_47400"/>
<organism evidence="2 3">
    <name type="scientific">Mycolicibacterium arabiense</name>
    <dbReference type="NCBI Taxonomy" id="1286181"/>
    <lineage>
        <taxon>Bacteria</taxon>
        <taxon>Bacillati</taxon>
        <taxon>Actinomycetota</taxon>
        <taxon>Actinomycetes</taxon>
        <taxon>Mycobacteriales</taxon>
        <taxon>Mycobacteriaceae</taxon>
        <taxon>Mycolicibacterium</taxon>
    </lineage>
</organism>
<accession>A0A7I7S314</accession>
<feature type="signal peptide" evidence="1">
    <location>
        <begin position="1"/>
        <end position="29"/>
    </location>
</feature>
<dbReference type="AlphaFoldDB" id="A0A7I7S314"/>
<geneLocation type="plasmid" evidence="3">
    <name>pjcm18538 dna</name>
</geneLocation>
<proteinExistence type="predicted"/>
<evidence type="ECO:0008006" key="4">
    <source>
        <dbReference type="Google" id="ProtNLM"/>
    </source>
</evidence>
<evidence type="ECO:0000313" key="3">
    <source>
        <dbReference type="Proteomes" id="UP000467428"/>
    </source>
</evidence>
<protein>
    <recommendedName>
        <fullName evidence="4">Secreted protein</fullName>
    </recommendedName>
</protein>
<reference evidence="2 3" key="1">
    <citation type="journal article" date="2019" name="Emerg. Microbes Infect.">
        <title>Comprehensive subspecies identification of 175 nontuberculous mycobacteria species based on 7547 genomic profiles.</title>
        <authorList>
            <person name="Matsumoto Y."/>
            <person name="Kinjo T."/>
            <person name="Motooka D."/>
            <person name="Nabeya D."/>
            <person name="Jung N."/>
            <person name="Uechi K."/>
            <person name="Horii T."/>
            <person name="Iida T."/>
            <person name="Fujita J."/>
            <person name="Nakamura S."/>
        </authorList>
    </citation>
    <scope>NUCLEOTIDE SEQUENCE [LARGE SCALE GENOMIC DNA]</scope>
    <source>
        <strain evidence="2 3">JCM 18538</strain>
    </source>
</reference>
<evidence type="ECO:0000256" key="1">
    <source>
        <dbReference type="SAM" id="SignalP"/>
    </source>
</evidence>
<feature type="chain" id="PRO_5029903886" description="Secreted protein" evidence="1">
    <location>
        <begin position="30"/>
        <end position="180"/>
    </location>
</feature>
<dbReference type="RefSeq" id="WP_163921642.1">
    <property type="nucleotide sequence ID" value="NZ_AP022593.1"/>
</dbReference>
<keyword evidence="3" id="KW-1185">Reference proteome</keyword>
<sequence>MRRFAAIAAVFSAVWLALTLVTPMSASWAAQDVDTSTIPTNPYDTLEMKVTANCVLADNQCYFTTAASLLGPGGPIPFPGDFYGRQTTTVRSMDRMVYMDSDFNAPNTRMFKSITDTEYSTVYFGSGPPEKFMLNGSSRTTDWATGRPKTDADYIVCSHIQVVYAGVNLTSPDACAQTRY</sequence>
<dbReference type="EMBL" id="AP022593">
    <property type="protein sequence ID" value="BBY51272.1"/>
    <property type="molecule type" value="Genomic_DNA"/>
</dbReference>
<evidence type="ECO:0000313" key="2">
    <source>
        <dbReference type="EMBL" id="BBY51272.1"/>
    </source>
</evidence>
<gene>
    <name evidence="2" type="ORF">MARA_47400</name>
</gene>
<name>A0A7I7S314_9MYCO</name>
<keyword evidence="1" id="KW-0732">Signal</keyword>
<dbReference type="Proteomes" id="UP000467428">
    <property type="component" value="Chromosome"/>
</dbReference>